<proteinExistence type="predicted"/>
<feature type="region of interest" description="Disordered" evidence="1">
    <location>
        <begin position="84"/>
        <end position="125"/>
    </location>
</feature>
<evidence type="ECO:0000313" key="3">
    <source>
        <dbReference type="Proteomes" id="UP000007799"/>
    </source>
</evidence>
<dbReference type="InParanoid" id="F2UHX4"/>
<dbReference type="RefSeq" id="XP_004991095.1">
    <property type="nucleotide sequence ID" value="XM_004991038.1"/>
</dbReference>
<evidence type="ECO:0000313" key="2">
    <source>
        <dbReference type="EMBL" id="EGD76723.1"/>
    </source>
</evidence>
<dbReference type="EMBL" id="GL832975">
    <property type="protein sequence ID" value="EGD76723.1"/>
    <property type="molecule type" value="Genomic_DNA"/>
</dbReference>
<feature type="compositionally biased region" description="Polar residues" evidence="1">
    <location>
        <begin position="100"/>
        <end position="110"/>
    </location>
</feature>
<organism evidence="3">
    <name type="scientific">Salpingoeca rosetta (strain ATCC 50818 / BSB-021)</name>
    <dbReference type="NCBI Taxonomy" id="946362"/>
    <lineage>
        <taxon>Eukaryota</taxon>
        <taxon>Choanoflagellata</taxon>
        <taxon>Craspedida</taxon>
        <taxon>Salpingoecidae</taxon>
        <taxon>Salpingoeca</taxon>
    </lineage>
</organism>
<keyword evidence="3" id="KW-1185">Reference proteome</keyword>
<sequence length="125" mass="13859">MHKVGISRLPAPQSGTKNRVPLFHTTATLDRPWLFPTFAADPAMTTHLTQHAQTTLVHLQDGTGRGIERMAVCAGKWSPSTCRPVLQPPNQPSSDRPLIEQQQQQCTSTPRFILRRSAAPLRSRA</sequence>
<dbReference type="AlphaFoldDB" id="F2UHX4"/>
<feature type="compositionally biased region" description="Low complexity" evidence="1">
    <location>
        <begin position="115"/>
        <end position="125"/>
    </location>
</feature>
<dbReference type="Proteomes" id="UP000007799">
    <property type="component" value="Unassembled WGS sequence"/>
</dbReference>
<evidence type="ECO:0000256" key="1">
    <source>
        <dbReference type="SAM" id="MobiDB-lite"/>
    </source>
</evidence>
<accession>F2UHX4</accession>
<name>F2UHX4_SALR5</name>
<dbReference type="KEGG" id="sre:PTSG_12678"/>
<dbReference type="GeneID" id="16071657"/>
<gene>
    <name evidence="2" type="ORF">PTSG_12678</name>
</gene>
<protein>
    <submittedName>
        <fullName evidence="2">Uncharacterized protein</fullName>
    </submittedName>
</protein>
<reference evidence="2" key="1">
    <citation type="submission" date="2009-08" db="EMBL/GenBank/DDBJ databases">
        <title>Annotation of Salpingoeca rosetta.</title>
        <authorList>
            <consortium name="The Broad Institute Genome Sequencing Platform"/>
            <person name="Russ C."/>
            <person name="Cuomo C."/>
            <person name="Burger G."/>
            <person name="Gray M.W."/>
            <person name="Holland P.W.H."/>
            <person name="King N."/>
            <person name="Lang F.B.F."/>
            <person name="Roger A.J."/>
            <person name="Ruiz-Trillo I."/>
            <person name="Young S.K."/>
            <person name="Zeng Q."/>
            <person name="Gargeya S."/>
            <person name="Alvarado L."/>
            <person name="Berlin A."/>
            <person name="Chapman S.B."/>
            <person name="Chen Z."/>
            <person name="Freedman E."/>
            <person name="Gellesch M."/>
            <person name="Goldberg J."/>
            <person name="Griggs A."/>
            <person name="Gujja S."/>
            <person name="Heilman E."/>
            <person name="Heiman D."/>
            <person name="Howarth C."/>
            <person name="Mehta T."/>
            <person name="Neiman D."/>
            <person name="Pearson M."/>
            <person name="Roberts A."/>
            <person name="Saif S."/>
            <person name="Shea T."/>
            <person name="Shenoy N."/>
            <person name="Sisk P."/>
            <person name="Stolte C."/>
            <person name="Sykes S."/>
            <person name="White J."/>
            <person name="Yandava C."/>
            <person name="Haas B."/>
            <person name="Nusbaum C."/>
            <person name="Birren B."/>
        </authorList>
    </citation>
    <scope>NUCLEOTIDE SEQUENCE [LARGE SCALE GENOMIC DNA]</scope>
    <source>
        <strain evidence="2">ATCC 50818</strain>
    </source>
</reference>